<dbReference type="OrthoDB" id="19891at2759"/>
<feature type="region of interest" description="Disordered" evidence="1">
    <location>
        <begin position="640"/>
        <end position="670"/>
    </location>
</feature>
<feature type="region of interest" description="Disordered" evidence="1">
    <location>
        <begin position="491"/>
        <end position="514"/>
    </location>
</feature>
<sequence>MLPAMSSSAAAVTTQATRVGGEQPPSAPTTNVDPINTSTSSTASDGELYVSIARVLARHLSPDLKPVTFNHHQSFYDTMVAHRGVIAAVVVTLMAKLISLGGLADSWRDPSDLVAFIMNERAPSAVTSFSINGDMPGSPDALPGTSNYISPPRHDLPWISHLRQRLIHTFYFVTLNYGSSLRDHGVLTAARLWRDELQSSESASGPSPGALHTDPFMGRTFCNILIANDFFEHISHLRHLALRQMAFNEYRLSLADGYNTGGFLSSLSGLESRLMGETALGSVLMKNIHVREVLLTFMKLLTRLRAIEQDRAAAGSTSPQGVDSSDEHAFLLMLLMRESVEASDHLPPALLGAICDHLRPFTVVPRPASTVALGLIRMCRRRLAKPLLWRAAEFLERHPELLPASRTSRSVHVLTAPGSASAHVLRFYLAARQIPFDPEPRLYFLYLCFRTILGVETCPRLDRYSPAHVNAYFSAATQIVATFAPPSASAAGSGVGSGTPGSPTSGRGARSHAAPEYNGEKITRLFDVLYQKILATRPALVPGETEDDYADIDLDSLLSCFSDYHTLELHEVEPGAFTPIGGKPGFGPASVPSPSAEGSQMATSGAYSALERILERHLPDAAAANATSLQSTAKPSAANAAGASSAGASSGTPATGGTTGGASNSTAPGEAPARSVFRVRVAIAGGDSMVQAVLLAYARLHVARPDLLARVAPVFYIVPIGRSLKFAHAISLYDPFYGRYLLHPLRSALSVLPAVDDPEVCSRHGRSDLIGDLDAVLSLRSLNAVTDMGGYFDASRNAVMSPIAYTRSLLDQHFRTATSTMHWKVFQVQYWQKARDSKEDFSGGVVIPFMGSVEVGSHVSTAVAFASEVTSSLGMPGSDPGAFAGGDGSLAGAERPAQTTSPAVLGQLTTAFGAFVTTNFTQPAASLCAGGLSVSRLRRARISSATGAGATSALSATGAGAGAGAGAGSGAGSGSGSSSGSGPSASVIRQLKHTAPELAISYTDLSVGGGFGMRRTLPSRSYHSVQVSSLPRTADHGHLVHPFSDCVELYMFEADPSRRSRNKVTQATALAVSQLQPAPAPLAFPQLLDLSSSQAVVLDSNLLSSPAGVPVGPGAAALPASGQSADSGTPGGGTSPLPRDLADSLAPVVGASLRQSTAGWLTDQAEEGHSFHVSNATVETANGRPFDLVVDGRLIEGVFAFRILPMRLSAQSADGSGGSHITFPVQATVSMDSLF</sequence>
<feature type="region of interest" description="Disordered" evidence="1">
    <location>
        <begin position="580"/>
        <end position="602"/>
    </location>
</feature>
<gene>
    <name evidence="2" type="ORF">H696_03782</name>
</gene>
<feature type="compositionally biased region" description="Polar residues" evidence="1">
    <location>
        <begin position="28"/>
        <end position="41"/>
    </location>
</feature>
<feature type="region of interest" description="Disordered" evidence="1">
    <location>
        <begin position="1"/>
        <end position="41"/>
    </location>
</feature>
<dbReference type="AlphaFoldDB" id="A0A058Z503"/>
<feature type="compositionally biased region" description="Low complexity" evidence="1">
    <location>
        <begin position="1"/>
        <end position="17"/>
    </location>
</feature>
<dbReference type="PANTHER" id="PTHR12460">
    <property type="entry name" value="CYCLIN-DEPENDENT KINASE INHIBITOR-RELATED PROTEIN"/>
    <property type="match status" value="1"/>
</dbReference>
<dbReference type="EMBL" id="KB932206">
    <property type="protein sequence ID" value="KCV69350.1"/>
    <property type="molecule type" value="Genomic_DNA"/>
</dbReference>
<proteinExistence type="predicted"/>
<dbReference type="GeneID" id="20528507"/>
<feature type="region of interest" description="Disordered" evidence="1">
    <location>
        <begin position="1114"/>
        <end position="1141"/>
    </location>
</feature>
<evidence type="ECO:0000256" key="1">
    <source>
        <dbReference type="SAM" id="MobiDB-lite"/>
    </source>
</evidence>
<dbReference type="PANTHER" id="PTHR12460:SF38">
    <property type="entry name" value="KINETOPLAST-ASSOCIATED PROTEIN-LIKE PROTEIN"/>
    <property type="match status" value="1"/>
</dbReference>
<keyword evidence="3" id="KW-1185">Reference proteome</keyword>
<accession>A0A058Z503</accession>
<feature type="compositionally biased region" description="Polar residues" evidence="1">
    <location>
        <begin position="592"/>
        <end position="602"/>
    </location>
</feature>
<feature type="compositionally biased region" description="Gly residues" evidence="1">
    <location>
        <begin position="959"/>
        <end position="979"/>
    </location>
</feature>
<evidence type="ECO:0000313" key="2">
    <source>
        <dbReference type="EMBL" id="KCV69350.1"/>
    </source>
</evidence>
<evidence type="ECO:0000313" key="3">
    <source>
        <dbReference type="Proteomes" id="UP000030693"/>
    </source>
</evidence>
<organism evidence="2">
    <name type="scientific">Fonticula alba</name>
    <name type="common">Slime mold</name>
    <dbReference type="NCBI Taxonomy" id="691883"/>
    <lineage>
        <taxon>Eukaryota</taxon>
        <taxon>Rotosphaerida</taxon>
        <taxon>Fonticulaceae</taxon>
        <taxon>Fonticula</taxon>
    </lineage>
</organism>
<feature type="region of interest" description="Disordered" evidence="1">
    <location>
        <begin position="959"/>
        <end position="986"/>
    </location>
</feature>
<reference evidence="2" key="1">
    <citation type="submission" date="2013-04" db="EMBL/GenBank/DDBJ databases">
        <title>The Genome Sequence of Fonticula alba ATCC 38817.</title>
        <authorList>
            <consortium name="The Broad Institute Genomics Platform"/>
            <person name="Russ C."/>
            <person name="Cuomo C."/>
            <person name="Burger G."/>
            <person name="Gray M.W."/>
            <person name="Holland P.W.H."/>
            <person name="King N."/>
            <person name="Lang F.B.F."/>
            <person name="Roger A.J."/>
            <person name="Ruiz-Trillo I."/>
            <person name="Brown M."/>
            <person name="Walker B."/>
            <person name="Young S."/>
            <person name="Zeng Q."/>
            <person name="Gargeya S."/>
            <person name="Fitzgerald M."/>
            <person name="Haas B."/>
            <person name="Abouelleil A."/>
            <person name="Allen A.W."/>
            <person name="Alvarado L."/>
            <person name="Arachchi H.M."/>
            <person name="Berlin A.M."/>
            <person name="Chapman S.B."/>
            <person name="Gainer-Dewar J."/>
            <person name="Goldberg J."/>
            <person name="Griggs A."/>
            <person name="Gujja S."/>
            <person name="Hansen M."/>
            <person name="Howarth C."/>
            <person name="Imamovic A."/>
            <person name="Ireland A."/>
            <person name="Larimer J."/>
            <person name="McCowan C."/>
            <person name="Murphy C."/>
            <person name="Pearson M."/>
            <person name="Poon T.W."/>
            <person name="Priest M."/>
            <person name="Roberts A."/>
            <person name="Saif S."/>
            <person name="Shea T."/>
            <person name="Sisk P."/>
            <person name="Sykes S."/>
            <person name="Wortman J."/>
            <person name="Nusbaum C."/>
            <person name="Birren B."/>
        </authorList>
    </citation>
    <scope>NUCLEOTIDE SEQUENCE [LARGE SCALE GENOMIC DNA]</scope>
    <source>
        <strain evidence="2">ATCC 38817</strain>
    </source>
</reference>
<feature type="compositionally biased region" description="Low complexity" evidence="1">
    <location>
        <begin position="640"/>
        <end position="669"/>
    </location>
</feature>
<protein>
    <submittedName>
        <fullName evidence="2">Uncharacterized protein</fullName>
    </submittedName>
</protein>
<feature type="compositionally biased region" description="Low complexity" evidence="1">
    <location>
        <begin position="1114"/>
        <end position="1128"/>
    </location>
</feature>
<name>A0A058Z503_FONAL</name>
<dbReference type="Proteomes" id="UP000030693">
    <property type="component" value="Unassembled WGS sequence"/>
</dbReference>
<dbReference type="RefSeq" id="XP_009495915.1">
    <property type="nucleotide sequence ID" value="XM_009497640.1"/>
</dbReference>